<evidence type="ECO:0000256" key="4">
    <source>
        <dbReference type="ARBA" id="ARBA00023054"/>
    </source>
</evidence>
<dbReference type="SMART" id="SM01073">
    <property type="entry name" value="CDC48_N"/>
    <property type="match status" value="1"/>
</dbReference>
<reference evidence="9 10" key="1">
    <citation type="submission" date="2017-06" db="EMBL/GenBank/DDBJ databases">
        <authorList>
            <person name="Kim H.J."/>
            <person name="Triplett B.A."/>
        </authorList>
    </citation>
    <scope>NUCLEOTIDE SEQUENCE [LARGE SCALE GENOMIC DNA]</scope>
    <source>
        <strain evidence="9 10">DSM 8800</strain>
    </source>
</reference>
<dbReference type="InterPro" id="IPR027417">
    <property type="entry name" value="P-loop_NTPase"/>
</dbReference>
<keyword evidence="10" id="KW-1185">Reference proteome</keyword>
<protein>
    <submittedName>
        <fullName evidence="9">Transitional endoplasmic reticulum ATPase</fullName>
    </submittedName>
</protein>
<dbReference type="PANTHER" id="PTHR23077:SF171">
    <property type="entry name" value="NUCLEAR VALOSIN-CONTAINING PROTEIN-LIKE"/>
    <property type="match status" value="1"/>
</dbReference>
<keyword evidence="3" id="KW-0067">ATP-binding</keyword>
<dbReference type="FunFam" id="1.10.8.60:FF:000178">
    <property type="entry name" value="CDC48/VCP homolog, AAA superfamily"/>
    <property type="match status" value="1"/>
</dbReference>
<feature type="domain" description="AAA+ ATPase" evidence="6">
    <location>
        <begin position="286"/>
        <end position="421"/>
    </location>
</feature>
<dbReference type="GO" id="GO:0005737">
    <property type="term" value="C:cytoplasm"/>
    <property type="evidence" value="ECO:0007669"/>
    <property type="project" value="UniProtKB-ARBA"/>
</dbReference>
<dbReference type="EMBL" id="FZNQ01000001">
    <property type="protein sequence ID" value="SNR25279.1"/>
    <property type="molecule type" value="Genomic_DNA"/>
</dbReference>
<evidence type="ECO:0000256" key="1">
    <source>
        <dbReference type="ARBA" id="ARBA00009833"/>
    </source>
</evidence>
<dbReference type="SUPFAM" id="SSF54585">
    <property type="entry name" value="Cdc48 domain 2-like"/>
    <property type="match status" value="1"/>
</dbReference>
<dbReference type="FunFam" id="3.40.50.300:FF:000012">
    <property type="entry name" value="Transitional endoplasmic reticulum ATPase"/>
    <property type="match status" value="1"/>
</dbReference>
<dbReference type="Pfam" id="PF02359">
    <property type="entry name" value="CDC48_N"/>
    <property type="match status" value="1"/>
</dbReference>
<dbReference type="AlphaFoldDB" id="A0A238UVN4"/>
<dbReference type="InterPro" id="IPR003959">
    <property type="entry name" value="ATPase_AAA_core"/>
</dbReference>
<dbReference type="InterPro" id="IPR009010">
    <property type="entry name" value="Asp_de-COase-like_dom_sf"/>
</dbReference>
<dbReference type="FunFam" id="3.40.50.300:FF:001025">
    <property type="entry name" value="ATPase family, AAA domain-containing 2B"/>
    <property type="match status" value="1"/>
</dbReference>
<dbReference type="Pfam" id="PF00004">
    <property type="entry name" value="AAA"/>
    <property type="match status" value="2"/>
</dbReference>
<keyword evidence="4" id="KW-0175">Coiled coil</keyword>
<feature type="domain" description="AAA+ ATPase" evidence="6">
    <location>
        <begin position="550"/>
        <end position="689"/>
    </location>
</feature>
<dbReference type="Pfam" id="PF17862">
    <property type="entry name" value="AAA_lid_3"/>
    <property type="match status" value="2"/>
</dbReference>
<keyword evidence="2" id="KW-0547">Nucleotide-binding</keyword>
<dbReference type="InterPro" id="IPR003960">
    <property type="entry name" value="ATPase_AAA_CS"/>
</dbReference>
<evidence type="ECO:0000313" key="10">
    <source>
        <dbReference type="Proteomes" id="UP000198397"/>
    </source>
</evidence>
<dbReference type="GO" id="GO:0016887">
    <property type="term" value="F:ATP hydrolysis activity"/>
    <property type="evidence" value="ECO:0007669"/>
    <property type="project" value="InterPro"/>
</dbReference>
<dbReference type="SMART" id="SM00382">
    <property type="entry name" value="AAA"/>
    <property type="match status" value="2"/>
</dbReference>
<dbReference type="Gene3D" id="3.40.50.300">
    <property type="entry name" value="P-loop containing nucleotide triphosphate hydrolases"/>
    <property type="match status" value="2"/>
</dbReference>
<feature type="domain" description="CDC48 N-terminal subdomain" evidence="8">
    <location>
        <begin position="8"/>
        <end position="91"/>
    </location>
</feature>
<dbReference type="InterPro" id="IPR041569">
    <property type="entry name" value="AAA_lid_3"/>
</dbReference>
<dbReference type="PANTHER" id="PTHR23077">
    <property type="entry name" value="AAA-FAMILY ATPASE"/>
    <property type="match status" value="1"/>
</dbReference>
<evidence type="ECO:0000259" key="6">
    <source>
        <dbReference type="SMART" id="SM00382"/>
    </source>
</evidence>
<dbReference type="FunFam" id="2.40.40.20:FF:000007">
    <property type="entry name" value="AAA family ATPase"/>
    <property type="match status" value="1"/>
</dbReference>
<feature type="compositionally biased region" description="Low complexity" evidence="5">
    <location>
        <begin position="174"/>
        <end position="202"/>
    </location>
</feature>
<accession>A0A238UVN4</accession>
<feature type="compositionally biased region" description="Gly residues" evidence="5">
    <location>
        <begin position="203"/>
        <end position="215"/>
    </location>
</feature>
<dbReference type="InterPro" id="IPR050168">
    <property type="entry name" value="AAA_ATPase_domain"/>
</dbReference>
<sequence>MNDTPGVRLTVRAAEKRDAGRGIARLPESARRRLGLLSGDTVRIEGDRTTVAKVWPGGPDAHDGSILIDADTRANAGVKVGDTVHVVPIDVADAQRVTFAAPARLATVDVSREAVERALARDLRDRPITRGEAVHVERLGGLRFVVAGCEPSGTVRIVDRTNVRVSYREDDSDATSSSGSSSSTSDASGSRSSGRGSSEAAGGDSGTGAGTGTDGAAGSRSGSRRGSGRSSPVGSGPDDVEPPAEHTAGATYEDIGGLDEELELVRETIELPLSEPDVFTRLGIDPPKGVLLYGPPGTGKTLIARAVANEVDATFITIDGPEIMSKYKGESEERLRERFQRASEQAPAIIFFDEIDSIAGKRDDGGDVENRVVGQLLSLMDGLDARGDVIVLGATNRVDSLDPALRRGGRFDREIEIGVPGEAGRRQILDVHTRRMPLAEDVDLDRIAARTHGFVGADIEGLAQEAAMVALRRARASDSTALSEVTVGKADFEAAHASVEPSAMREYVAEQPTTDFDDVGGLEEAKEKLARAVTWPLSYAPLFSAANADPPTGVLLHGPPGTGKTLLARAIAGESGVNFIEVAGPELLDRYVGESEKAVRDLFDRARQAAPAIVFFDEIDAVAADRDGAGGGDSGVSERVVSQLLTELDRASDNPNLVVLAATNRRMALDPALLRPGRLETHVEVPEPDRDARRKVFAVHTEGKPLVDGVDLDRLADETEGFSGAEIASVCREAALQAIERVADEHGEAANDHADEIGVTDDDFSAALSTVRASRA</sequence>
<evidence type="ECO:0000313" key="9">
    <source>
        <dbReference type="EMBL" id="SNR25279.1"/>
    </source>
</evidence>
<dbReference type="GO" id="GO:0005524">
    <property type="term" value="F:ATP binding"/>
    <property type="evidence" value="ECO:0007669"/>
    <property type="project" value="UniProtKB-KW"/>
</dbReference>
<dbReference type="PROSITE" id="PS00674">
    <property type="entry name" value="AAA"/>
    <property type="match status" value="2"/>
</dbReference>
<dbReference type="InterPro" id="IPR029067">
    <property type="entry name" value="CDC48_domain_2-like_sf"/>
</dbReference>
<dbReference type="InterPro" id="IPR004201">
    <property type="entry name" value="Cdc48_dom2"/>
</dbReference>
<dbReference type="Gene3D" id="3.10.330.10">
    <property type="match status" value="1"/>
</dbReference>
<name>A0A238UVN4_HALVU</name>
<gene>
    <name evidence="9" type="ORF">SAMN06264855_101348</name>
</gene>
<dbReference type="SUPFAM" id="SSF52540">
    <property type="entry name" value="P-loop containing nucleoside triphosphate hydrolases"/>
    <property type="match status" value="2"/>
</dbReference>
<evidence type="ECO:0000256" key="3">
    <source>
        <dbReference type="ARBA" id="ARBA00022840"/>
    </source>
</evidence>
<feature type="region of interest" description="Disordered" evidence="5">
    <location>
        <begin position="168"/>
        <end position="255"/>
    </location>
</feature>
<evidence type="ECO:0000259" key="8">
    <source>
        <dbReference type="SMART" id="SM01073"/>
    </source>
</evidence>
<dbReference type="SMART" id="SM01072">
    <property type="entry name" value="CDC48_2"/>
    <property type="match status" value="1"/>
</dbReference>
<dbReference type="Gene3D" id="1.10.8.60">
    <property type="match status" value="2"/>
</dbReference>
<evidence type="ECO:0000256" key="5">
    <source>
        <dbReference type="SAM" id="MobiDB-lite"/>
    </source>
</evidence>
<dbReference type="InterPro" id="IPR003338">
    <property type="entry name" value="CDC4_N-term_subdom"/>
</dbReference>
<dbReference type="RefSeq" id="WP_089383312.1">
    <property type="nucleotide sequence ID" value="NZ_FZNQ01000001.1"/>
</dbReference>
<evidence type="ECO:0000256" key="2">
    <source>
        <dbReference type="ARBA" id="ARBA00022741"/>
    </source>
</evidence>
<dbReference type="InterPro" id="IPR003593">
    <property type="entry name" value="AAA+_ATPase"/>
</dbReference>
<evidence type="ECO:0000259" key="7">
    <source>
        <dbReference type="SMART" id="SM01072"/>
    </source>
</evidence>
<organism evidence="9 10">
    <name type="scientific">Halorubrum vacuolatum</name>
    <name type="common">Natronobacterium vacuolatum</name>
    <dbReference type="NCBI Taxonomy" id="63740"/>
    <lineage>
        <taxon>Archaea</taxon>
        <taxon>Methanobacteriati</taxon>
        <taxon>Methanobacteriota</taxon>
        <taxon>Stenosarchaea group</taxon>
        <taxon>Halobacteria</taxon>
        <taxon>Halobacteriales</taxon>
        <taxon>Haloferacaceae</taxon>
        <taxon>Halorubrum</taxon>
    </lineage>
</organism>
<feature type="domain" description="CDC48" evidence="7">
    <location>
        <begin position="109"/>
        <end position="172"/>
    </location>
</feature>
<comment type="similarity">
    <text evidence="1">Belongs to the AAA ATPase family. CDC48 subfamily.</text>
</comment>
<dbReference type="Gene3D" id="2.40.40.20">
    <property type="match status" value="1"/>
</dbReference>
<dbReference type="Proteomes" id="UP000198397">
    <property type="component" value="Unassembled WGS sequence"/>
</dbReference>
<dbReference type="OrthoDB" id="77269at2157"/>
<dbReference type="SUPFAM" id="SSF50692">
    <property type="entry name" value="ADC-like"/>
    <property type="match status" value="1"/>
</dbReference>
<proteinExistence type="inferred from homology"/>
<dbReference type="Pfam" id="PF02933">
    <property type="entry name" value="CDC48_2"/>
    <property type="match status" value="1"/>
</dbReference>